<dbReference type="SMART" id="SM00100">
    <property type="entry name" value="cNMP"/>
    <property type="match status" value="1"/>
</dbReference>
<proteinExistence type="predicted"/>
<dbReference type="Pfam" id="PF13545">
    <property type="entry name" value="HTH_Crp_2"/>
    <property type="match status" value="1"/>
</dbReference>
<dbReference type="InterPro" id="IPR018490">
    <property type="entry name" value="cNMP-bd_dom_sf"/>
</dbReference>
<feature type="domain" description="Cyclic nucleotide-binding" evidence="4">
    <location>
        <begin position="15"/>
        <end position="93"/>
    </location>
</feature>
<dbReference type="GeneID" id="68840386"/>
<dbReference type="STRING" id="1108595.BKX93_04075"/>
<dbReference type="PANTHER" id="PTHR24567:SF74">
    <property type="entry name" value="HTH-TYPE TRANSCRIPTIONAL REGULATOR ARCR"/>
    <property type="match status" value="1"/>
</dbReference>
<organism evidence="6 7">
    <name type="scientific">Chromobacterium vaccinii</name>
    <dbReference type="NCBI Taxonomy" id="1108595"/>
    <lineage>
        <taxon>Bacteria</taxon>
        <taxon>Pseudomonadati</taxon>
        <taxon>Pseudomonadota</taxon>
        <taxon>Betaproteobacteria</taxon>
        <taxon>Neisseriales</taxon>
        <taxon>Chromobacteriaceae</taxon>
        <taxon>Chromobacterium</taxon>
    </lineage>
</organism>
<evidence type="ECO:0000259" key="5">
    <source>
        <dbReference type="PROSITE" id="PS51063"/>
    </source>
</evidence>
<dbReference type="PROSITE" id="PS50042">
    <property type="entry name" value="CNMP_BINDING_3"/>
    <property type="match status" value="1"/>
</dbReference>
<dbReference type="Gene3D" id="2.60.120.10">
    <property type="entry name" value="Jelly Rolls"/>
    <property type="match status" value="1"/>
</dbReference>
<dbReference type="GO" id="GO:0005829">
    <property type="term" value="C:cytosol"/>
    <property type="evidence" value="ECO:0007669"/>
    <property type="project" value="TreeGrafter"/>
</dbReference>
<evidence type="ECO:0000256" key="2">
    <source>
        <dbReference type="ARBA" id="ARBA00023125"/>
    </source>
</evidence>
<dbReference type="Gene3D" id="1.10.10.10">
    <property type="entry name" value="Winged helix-like DNA-binding domain superfamily/Winged helix DNA-binding domain"/>
    <property type="match status" value="1"/>
</dbReference>
<accession>A0A1D9LDA3</accession>
<dbReference type="InterPro" id="IPR050397">
    <property type="entry name" value="Env_Response_Regulators"/>
</dbReference>
<evidence type="ECO:0000256" key="3">
    <source>
        <dbReference type="ARBA" id="ARBA00023163"/>
    </source>
</evidence>
<keyword evidence="2" id="KW-0238">DNA-binding</keyword>
<gene>
    <name evidence="6" type="ORF">BKX93_04075</name>
</gene>
<dbReference type="SMART" id="SM00419">
    <property type="entry name" value="HTH_CRP"/>
    <property type="match status" value="1"/>
</dbReference>
<evidence type="ECO:0000313" key="7">
    <source>
        <dbReference type="Proteomes" id="UP000178776"/>
    </source>
</evidence>
<protein>
    <submittedName>
        <fullName evidence="6">Crp/Fnr family transcriptional regulator</fullName>
    </submittedName>
</protein>
<dbReference type="GO" id="GO:0003700">
    <property type="term" value="F:DNA-binding transcription factor activity"/>
    <property type="evidence" value="ECO:0007669"/>
    <property type="project" value="TreeGrafter"/>
</dbReference>
<dbReference type="InterPro" id="IPR014710">
    <property type="entry name" value="RmlC-like_jellyroll"/>
</dbReference>
<keyword evidence="1" id="KW-0805">Transcription regulation</keyword>
<dbReference type="InterPro" id="IPR000595">
    <property type="entry name" value="cNMP-bd_dom"/>
</dbReference>
<dbReference type="SUPFAM" id="SSF51206">
    <property type="entry name" value="cAMP-binding domain-like"/>
    <property type="match status" value="1"/>
</dbReference>
<dbReference type="KEGG" id="cvc:BKX93_04075"/>
<reference evidence="6 7" key="1">
    <citation type="submission" date="2016-10" db="EMBL/GenBank/DDBJ databases">
        <title>Chromobacterium muskegensis sp. nov., an insecticidal bacterium isolated from Sphagnum bogs.</title>
        <authorList>
            <person name="Sparks M.E."/>
            <person name="Blackburn M.B."/>
            <person name="Gundersen-Rindal D.E."/>
            <person name="Mitchell A."/>
            <person name="Farrar R."/>
            <person name="Kuhar D."/>
        </authorList>
    </citation>
    <scope>NUCLEOTIDE SEQUENCE [LARGE SCALE GENOMIC DNA]</scope>
    <source>
        <strain evidence="6 7">21-1</strain>
    </source>
</reference>
<dbReference type="InterPro" id="IPR036388">
    <property type="entry name" value="WH-like_DNA-bd_sf"/>
</dbReference>
<dbReference type="GO" id="GO:0003677">
    <property type="term" value="F:DNA binding"/>
    <property type="evidence" value="ECO:0007669"/>
    <property type="project" value="UniProtKB-KW"/>
</dbReference>
<keyword evidence="3" id="KW-0804">Transcription</keyword>
<dbReference type="Proteomes" id="UP000178776">
    <property type="component" value="Chromosome"/>
</dbReference>
<dbReference type="AlphaFoldDB" id="A0A1D9LDA3"/>
<dbReference type="InterPro" id="IPR036390">
    <property type="entry name" value="WH_DNA-bd_sf"/>
</dbReference>
<evidence type="ECO:0000313" key="6">
    <source>
        <dbReference type="EMBL" id="AOZ49257.1"/>
    </source>
</evidence>
<evidence type="ECO:0000256" key="1">
    <source>
        <dbReference type="ARBA" id="ARBA00023015"/>
    </source>
</evidence>
<dbReference type="RefSeq" id="WP_046156956.1">
    <property type="nucleotide sequence ID" value="NZ_CP017707.1"/>
</dbReference>
<dbReference type="SUPFAM" id="SSF46785">
    <property type="entry name" value="Winged helix' DNA-binding domain"/>
    <property type="match status" value="1"/>
</dbReference>
<dbReference type="EMBL" id="CP017707">
    <property type="protein sequence ID" value="AOZ49257.1"/>
    <property type="molecule type" value="Genomic_DNA"/>
</dbReference>
<dbReference type="CDD" id="cd00038">
    <property type="entry name" value="CAP_ED"/>
    <property type="match status" value="1"/>
</dbReference>
<dbReference type="InterPro" id="IPR012318">
    <property type="entry name" value="HTH_CRP"/>
</dbReference>
<dbReference type="PANTHER" id="PTHR24567">
    <property type="entry name" value="CRP FAMILY TRANSCRIPTIONAL REGULATORY PROTEIN"/>
    <property type="match status" value="1"/>
</dbReference>
<dbReference type="PROSITE" id="PS51063">
    <property type="entry name" value="HTH_CRP_2"/>
    <property type="match status" value="1"/>
</dbReference>
<feature type="domain" description="HTH crp-type" evidence="5">
    <location>
        <begin position="149"/>
        <end position="220"/>
    </location>
</feature>
<evidence type="ECO:0000259" key="4">
    <source>
        <dbReference type="PROSITE" id="PS50042"/>
    </source>
</evidence>
<sequence length="231" mass="25331">MSQIDIIQHLRHQPLFQRLSDRQLATLEPHVHAKRGDRGLLLFQRGDECDGMYVVVYGKVKLAIPSPQGVEKVVEIIHPGQSFAEAVMFLGKPYPVLAQLLEDSLLLHIGAAGVFQALAEDPGFARNMLAGMSLRLHGMVRDVERYSVETALQRVIGYLLQQMDDAPAGEKVVLTLEANKNLIASRLNLTPETFSRVLQQLSKAGLVEVDGKDVALLDPAALADYGMTPAS</sequence>
<name>A0A1D9LDA3_9NEIS</name>
<dbReference type="Pfam" id="PF00027">
    <property type="entry name" value="cNMP_binding"/>
    <property type="match status" value="1"/>
</dbReference>